<accession>A0A9J6GEX4</accession>
<organism evidence="5 6">
    <name type="scientific">Haemaphysalis longicornis</name>
    <name type="common">Bush tick</name>
    <dbReference type="NCBI Taxonomy" id="44386"/>
    <lineage>
        <taxon>Eukaryota</taxon>
        <taxon>Metazoa</taxon>
        <taxon>Ecdysozoa</taxon>
        <taxon>Arthropoda</taxon>
        <taxon>Chelicerata</taxon>
        <taxon>Arachnida</taxon>
        <taxon>Acari</taxon>
        <taxon>Parasitiformes</taxon>
        <taxon>Ixodida</taxon>
        <taxon>Ixodoidea</taxon>
        <taxon>Ixodidae</taxon>
        <taxon>Haemaphysalinae</taxon>
        <taxon>Haemaphysalis</taxon>
    </lineage>
</organism>
<feature type="region of interest" description="Disordered" evidence="4">
    <location>
        <begin position="32"/>
        <end position="93"/>
    </location>
</feature>
<dbReference type="GO" id="GO:0005829">
    <property type="term" value="C:cytosol"/>
    <property type="evidence" value="ECO:0007669"/>
    <property type="project" value="TreeGrafter"/>
</dbReference>
<evidence type="ECO:0000256" key="4">
    <source>
        <dbReference type="SAM" id="MobiDB-lite"/>
    </source>
</evidence>
<dbReference type="OMA" id="LWISSHN"/>
<sequence>MVRSMALPLPRGKHIKERRYWAVPLALFTQFSKRRRRDQSSRTRISGSSSSKAGPSAMEDDRDDRGVAEMADPVEPDADSPPPPSLEPYQPMADLPPSRFVERLSSVPLVKAVFGVASRYYSGAKARSALLAAALATAENAAVAVGRRCEATVRARFGAQLECLDSLSCQGLDLLEDHCPLLLRQPEVIAADVSAFGRRKTAELRQYGFEKVDRVRAVLTTAAHKVAHPVETLVSVRDGLSERTDQALDSVNELMDLWISSHNRRYDPSPNGLATPSTLRSRISYAARKFRHAFTLQLSLETSEVKYLASRFYAGCLQAMQEAVSTSDPPETPREHAIIAARHLLLALSLLSQRPRRIYASLYSTVVARFRSRALPGPPSLVSSPSSSPLPRPPSSTNNHSAESDDSFSTSSTT</sequence>
<name>A0A9J6GEX4_HAELO</name>
<comment type="caution">
    <text evidence="5">The sequence shown here is derived from an EMBL/GenBank/DDBJ whole genome shotgun (WGS) entry which is preliminary data.</text>
</comment>
<comment type="similarity">
    <text evidence="2">Belongs to the perilipin family.</text>
</comment>
<evidence type="ECO:0000256" key="3">
    <source>
        <dbReference type="ARBA" id="ARBA00022677"/>
    </source>
</evidence>
<dbReference type="VEuPathDB" id="VectorBase:HLOH_040419"/>
<keyword evidence="3" id="KW-0551">Lipid droplet</keyword>
<dbReference type="GO" id="GO:0010890">
    <property type="term" value="P:positive regulation of triglyceride storage"/>
    <property type="evidence" value="ECO:0007669"/>
    <property type="project" value="TreeGrafter"/>
</dbReference>
<dbReference type="PANTHER" id="PTHR14024">
    <property type="entry name" value="PERILIPIN"/>
    <property type="match status" value="1"/>
</dbReference>
<feature type="region of interest" description="Disordered" evidence="4">
    <location>
        <begin position="375"/>
        <end position="414"/>
    </location>
</feature>
<feature type="compositionally biased region" description="Low complexity" evidence="4">
    <location>
        <begin position="42"/>
        <end position="57"/>
    </location>
</feature>
<dbReference type="PANTHER" id="PTHR14024:SF49">
    <property type="entry name" value="LIPID STORAGE DROPLETS SURFACE-BINDING PROTEIN 1"/>
    <property type="match status" value="1"/>
</dbReference>
<dbReference type="EMBL" id="JABSTR010000006">
    <property type="protein sequence ID" value="KAH9373351.1"/>
    <property type="molecule type" value="Genomic_DNA"/>
</dbReference>
<keyword evidence="6" id="KW-1185">Reference proteome</keyword>
<proteinExistence type="inferred from homology"/>
<reference evidence="5 6" key="1">
    <citation type="journal article" date="2020" name="Cell">
        <title>Large-Scale Comparative Analyses of Tick Genomes Elucidate Their Genetic Diversity and Vector Capacities.</title>
        <authorList>
            <consortium name="Tick Genome and Microbiome Consortium (TIGMIC)"/>
            <person name="Jia N."/>
            <person name="Wang J."/>
            <person name="Shi W."/>
            <person name="Du L."/>
            <person name="Sun Y."/>
            <person name="Zhan W."/>
            <person name="Jiang J.F."/>
            <person name="Wang Q."/>
            <person name="Zhang B."/>
            <person name="Ji P."/>
            <person name="Bell-Sakyi L."/>
            <person name="Cui X.M."/>
            <person name="Yuan T.T."/>
            <person name="Jiang B.G."/>
            <person name="Yang W.F."/>
            <person name="Lam T.T."/>
            <person name="Chang Q.C."/>
            <person name="Ding S.J."/>
            <person name="Wang X.J."/>
            <person name="Zhu J.G."/>
            <person name="Ruan X.D."/>
            <person name="Zhao L."/>
            <person name="Wei J.T."/>
            <person name="Ye R.Z."/>
            <person name="Que T.C."/>
            <person name="Du C.H."/>
            <person name="Zhou Y.H."/>
            <person name="Cheng J.X."/>
            <person name="Dai P.F."/>
            <person name="Guo W.B."/>
            <person name="Han X.H."/>
            <person name="Huang E.J."/>
            <person name="Li L.F."/>
            <person name="Wei W."/>
            <person name="Gao Y.C."/>
            <person name="Liu J.Z."/>
            <person name="Shao H.Z."/>
            <person name="Wang X."/>
            <person name="Wang C.C."/>
            <person name="Yang T.C."/>
            <person name="Huo Q.B."/>
            <person name="Li W."/>
            <person name="Chen H.Y."/>
            <person name="Chen S.E."/>
            <person name="Zhou L.G."/>
            <person name="Ni X.B."/>
            <person name="Tian J.H."/>
            <person name="Sheng Y."/>
            <person name="Liu T."/>
            <person name="Pan Y.S."/>
            <person name="Xia L.Y."/>
            <person name="Li J."/>
            <person name="Zhao F."/>
            <person name="Cao W.C."/>
        </authorList>
    </citation>
    <scope>NUCLEOTIDE SEQUENCE [LARGE SCALE GENOMIC DNA]</scope>
    <source>
        <strain evidence="5">HaeL-2018</strain>
    </source>
</reference>
<dbReference type="Pfam" id="PF03036">
    <property type="entry name" value="Perilipin"/>
    <property type="match status" value="1"/>
</dbReference>
<dbReference type="AlphaFoldDB" id="A0A9J6GEX4"/>
<evidence type="ECO:0000313" key="6">
    <source>
        <dbReference type="Proteomes" id="UP000821853"/>
    </source>
</evidence>
<gene>
    <name evidence="5" type="ORF">HPB48_018404</name>
</gene>
<dbReference type="Proteomes" id="UP000821853">
    <property type="component" value="Chromosome 4"/>
</dbReference>
<protein>
    <submittedName>
        <fullName evidence="5">Uncharacterized protein</fullName>
    </submittedName>
</protein>
<evidence type="ECO:0000313" key="5">
    <source>
        <dbReference type="EMBL" id="KAH9373351.1"/>
    </source>
</evidence>
<evidence type="ECO:0000256" key="2">
    <source>
        <dbReference type="ARBA" id="ARBA00006311"/>
    </source>
</evidence>
<comment type="subcellular location">
    <subcellularLocation>
        <location evidence="1">Lipid droplet</location>
    </subcellularLocation>
</comment>
<evidence type="ECO:0000256" key="1">
    <source>
        <dbReference type="ARBA" id="ARBA00004502"/>
    </source>
</evidence>
<dbReference type="GO" id="GO:0019915">
    <property type="term" value="P:lipid storage"/>
    <property type="evidence" value="ECO:0007669"/>
    <property type="project" value="TreeGrafter"/>
</dbReference>
<dbReference type="GO" id="GO:0005811">
    <property type="term" value="C:lipid droplet"/>
    <property type="evidence" value="ECO:0007669"/>
    <property type="project" value="UniProtKB-SubCell"/>
</dbReference>
<dbReference type="InterPro" id="IPR004279">
    <property type="entry name" value="Perilipin"/>
</dbReference>